<reference evidence="1 2" key="1">
    <citation type="journal article" date="2012" name="J. Bacteriol.">
        <title>Complete genome sequence of Mycoplasma wenyonii strain Massachusetts.</title>
        <authorList>
            <person name="Dos Santos A.P."/>
            <person name="Guimaraes A.M."/>
            <person name="do Nascimento N.C."/>
            <person name="Sanmiguel P.J."/>
            <person name="Messick J.B."/>
        </authorList>
    </citation>
    <scope>NUCLEOTIDE SEQUENCE [LARGE SCALE GENOMIC DNA]</scope>
    <source>
        <strain evidence="1 2">Massachusetts</strain>
    </source>
</reference>
<dbReference type="AlphaFoldDB" id="I6YLE7"/>
<proteinExistence type="predicted"/>
<dbReference type="PATRIC" id="fig|1197325.3.peg.355"/>
<dbReference type="KEGG" id="mwe:WEN_01630"/>
<dbReference type="Proteomes" id="UP000009005">
    <property type="component" value="Chromosome"/>
</dbReference>
<evidence type="ECO:0000313" key="1">
    <source>
        <dbReference type="EMBL" id="AFN65119.1"/>
    </source>
</evidence>
<dbReference type="EMBL" id="CP003703">
    <property type="protein sequence ID" value="AFN65119.1"/>
    <property type="molecule type" value="Genomic_DNA"/>
</dbReference>
<gene>
    <name evidence="1" type="ordered locus">WEN_01630</name>
</gene>
<name>I6YLE7_MYCWM</name>
<keyword evidence="2" id="KW-1185">Reference proteome</keyword>
<dbReference type="STRING" id="1197325.WEN_01630"/>
<evidence type="ECO:0000313" key="2">
    <source>
        <dbReference type="Proteomes" id="UP000009005"/>
    </source>
</evidence>
<dbReference type="RefSeq" id="WP_014849829.1">
    <property type="nucleotide sequence ID" value="NC_018149.1"/>
</dbReference>
<dbReference type="HOGENOM" id="CLU_1530906_0_0_14"/>
<organism evidence="1 2">
    <name type="scientific">Mycoplasma wenyonii (strain Massachusetts)</name>
    <name type="common">Eperythrozoon wenyonii</name>
    <dbReference type="NCBI Taxonomy" id="1197325"/>
    <lineage>
        <taxon>Bacteria</taxon>
        <taxon>Bacillati</taxon>
        <taxon>Mycoplasmatota</taxon>
        <taxon>Mollicutes</taxon>
        <taxon>Mycoplasmataceae</taxon>
        <taxon>Mycoplasma</taxon>
    </lineage>
</organism>
<accession>I6YLE7</accession>
<protein>
    <submittedName>
        <fullName evidence="1">Uncharacterized protein</fullName>
    </submittedName>
</protein>
<sequence length="196" mass="21133">MLIPKLFLGLASTAGIGGLVSLSSIAGGGDDRNIWRVNSQTSFPLFTCSLSGSKISVSLKLKEGIGQLQDNKQVEFWGDGNAEGETINSVNLSSSATTNLKEYKLTIFKTSGRSKLEVKTDRGSSLSETLWCDTNVFKVTKETITSGISQAWENGFDQIKLTLSDCDGNGRRGCSIKIGDQVGLEWANDFKPKVII</sequence>